<evidence type="ECO:0008006" key="4">
    <source>
        <dbReference type="Google" id="ProtNLM"/>
    </source>
</evidence>
<name>A0A2N9H9I3_FAGSY</name>
<sequence length="206" mass="22432">MHENNIVLFTYLTLFSSQFVAVLSVELVAKGISAGLKEGNVRSVSEGLRKVEKLGVAPLSLNMFDFKNKAHSSFWDHSAFVRTYVMYLDQRLELMFFNRKTFFTVSVAIANGGSVGGGGRFDGDRDNFRSPPPSSSRPYKNDYGGAKSSWYGNKKVQFGSPGDSSGGNGPGNIISFISQSVAASFLADIGCGVRSVERVGLEIWVF</sequence>
<protein>
    <recommendedName>
        <fullName evidence="4">AP180 N-terminal homology (ANTH) domain-containing protein</fullName>
    </recommendedName>
</protein>
<reference evidence="3" key="1">
    <citation type="submission" date="2018-02" db="EMBL/GenBank/DDBJ databases">
        <authorList>
            <person name="Cohen D.B."/>
            <person name="Kent A.D."/>
        </authorList>
    </citation>
    <scope>NUCLEOTIDE SEQUENCE</scope>
</reference>
<keyword evidence="2" id="KW-1133">Transmembrane helix</keyword>
<evidence type="ECO:0000313" key="3">
    <source>
        <dbReference type="EMBL" id="SPD11056.1"/>
    </source>
</evidence>
<gene>
    <name evidence="3" type="ORF">FSB_LOCUS38938</name>
</gene>
<accession>A0A2N9H9I3</accession>
<dbReference type="AlphaFoldDB" id="A0A2N9H9I3"/>
<feature type="transmembrane region" description="Helical" evidence="2">
    <location>
        <begin position="6"/>
        <end position="29"/>
    </location>
</feature>
<keyword evidence="2" id="KW-0472">Membrane</keyword>
<dbReference type="Gene3D" id="1.25.40.90">
    <property type="match status" value="1"/>
</dbReference>
<organism evidence="3">
    <name type="scientific">Fagus sylvatica</name>
    <name type="common">Beechnut</name>
    <dbReference type="NCBI Taxonomy" id="28930"/>
    <lineage>
        <taxon>Eukaryota</taxon>
        <taxon>Viridiplantae</taxon>
        <taxon>Streptophyta</taxon>
        <taxon>Embryophyta</taxon>
        <taxon>Tracheophyta</taxon>
        <taxon>Spermatophyta</taxon>
        <taxon>Magnoliopsida</taxon>
        <taxon>eudicotyledons</taxon>
        <taxon>Gunneridae</taxon>
        <taxon>Pentapetalae</taxon>
        <taxon>rosids</taxon>
        <taxon>fabids</taxon>
        <taxon>Fagales</taxon>
        <taxon>Fagaceae</taxon>
        <taxon>Fagus</taxon>
    </lineage>
</organism>
<proteinExistence type="predicted"/>
<dbReference type="EMBL" id="OIVN01003413">
    <property type="protein sequence ID" value="SPD11056.1"/>
    <property type="molecule type" value="Genomic_DNA"/>
</dbReference>
<evidence type="ECO:0000256" key="1">
    <source>
        <dbReference type="SAM" id="MobiDB-lite"/>
    </source>
</evidence>
<evidence type="ECO:0000256" key="2">
    <source>
        <dbReference type="SAM" id="Phobius"/>
    </source>
</evidence>
<dbReference type="InterPro" id="IPR008942">
    <property type="entry name" value="ENTH_VHS"/>
</dbReference>
<feature type="region of interest" description="Disordered" evidence="1">
    <location>
        <begin position="120"/>
        <end position="146"/>
    </location>
</feature>
<keyword evidence="2" id="KW-0812">Transmembrane</keyword>